<dbReference type="VEuPathDB" id="VectorBase:LLONM1_006640"/>
<dbReference type="SUPFAM" id="SSF56112">
    <property type="entry name" value="Protein kinase-like (PK-like)"/>
    <property type="match status" value="1"/>
</dbReference>
<dbReference type="Proteomes" id="UP000092461">
    <property type="component" value="Unassembled WGS sequence"/>
</dbReference>
<dbReference type="PANTHER" id="PTHR44662">
    <property type="entry name" value="WD REPEAT-CONTAINING PROTEIN 81"/>
    <property type="match status" value="1"/>
</dbReference>
<dbReference type="GO" id="GO:0005739">
    <property type="term" value="C:mitochondrion"/>
    <property type="evidence" value="ECO:0007669"/>
    <property type="project" value="TreeGrafter"/>
</dbReference>
<dbReference type="SUPFAM" id="SSF81837">
    <property type="entry name" value="BEACH domain"/>
    <property type="match status" value="1"/>
</dbReference>
<dbReference type="InterPro" id="IPR036372">
    <property type="entry name" value="BEACH_dom_sf"/>
</dbReference>
<dbReference type="Gene3D" id="2.130.10.10">
    <property type="entry name" value="YVTN repeat-like/Quinoprotein amine dehydrogenase"/>
    <property type="match status" value="2"/>
</dbReference>
<dbReference type="Pfam" id="PF00400">
    <property type="entry name" value="WD40"/>
    <property type="match status" value="3"/>
</dbReference>
<evidence type="ECO:0000256" key="1">
    <source>
        <dbReference type="ARBA" id="ARBA00004419"/>
    </source>
</evidence>
<dbReference type="EMBL" id="GITU01005279">
    <property type="protein sequence ID" value="MBC1173982.1"/>
    <property type="molecule type" value="Transcribed_RNA"/>
</dbReference>
<sequence>MDVILMEQLGIPKRQICETKATNRFEILASNQWIKYLAKYNKLIPFPMYQSTIEDWEDFVDDPHWSRMYVSVLKKHTHKVIPLPRIRPDAIDGEMPLSYSQILHYVSQSNHKNLWRAAYKKYVETHAEKRDAPELPTVRRSDKSINLVPYDVVLREAITRTYNCSVIHAKLDRVSDAEVIPASSGENQDSPDTNLYPVVAAIESNSHFFLIHDLAVSNTLQDCVTYSPAVLDSHNKPLFLIYQLCNLMKSLHRKGLLLGDITLGDIHITENLWLQVIPRIEANILQLESDSEPGEVYDLLPANSSPGKKRSTFVVAPDMGGPSYSLRDCCEMWCSGHLSNFDYLTILNNFAGRRIGEPGHHHIMPWVSDFAFRNGNNWRDLSKSKYRLNKGDAQLDLTFQSNSGAEIPHHVSDVLSDITFYVYMARRTPRNILCRHVRTVWVPAEYPASIQRLQEWTPDECIPEFFTDPSVFKSIHEDLPDLEVPAWASCPEDFITKHREALESTYVSERLHNWIDLTFGYKLSGQAAIKAKNVCLSLVDGHKNLCQRGVVQLFTHAHPPKMIPNVWLSKNQPRIHSQNAEISKRRLTRSSEDLSSQHAENLEQSPTAGRKSNPKQLTTSRSHCMPERIIPEDVSVSIERSMSCYQNAQKTIILPKDYNPVSQLIAVEAVDVFLRKTFLSDGDNSPKVEIPSRANSAYLSGEADSGSFTNRIFSETYEASLKHNKRLVNLKHKNQIVHKSTRNFKQIIADYRLRELQILGCLIVEICLPHKMRPLNSVACEGTFEQRLATCRSIVKSDLGSLPPCVQYPVRLFLQLTTNETIITEKGLPIPSAHQILQPLLTNALFPFPPTYMGIYATIETLYRFRGASRMLEMNTFFECDGKECAKYETVDRTRMAFRRRMAECKVKACVSLLESILEPSGFEQFNAVELLLPHIVELMGHEDTSILAAWYLFDPLAAVLGPEETKKHLLTPILRLYDTDHEAKWGPGIFDTTSMRPGTNASFRSKKSVKLYHHSFLLRLIVRFGLRVFLGNFIAPLIEAVGGYKEPENTPTLHCHDNRHRVKATRGLKLTEDRETSTPAIFLSPDSGSEETPKPKKESSEHDGMFYFEQEHEETSKIDSEDMDAEKNIMRLMDHLELKSEGSVSELQLNHAQAEEVTEDSVVEDAENAAKSPTIPIPNSVRRGDQVFSIGCEVGSRKSIDSNEILLHEPSQGQKGHERVRKSSRISEMSAESLIWLSHRLGPVLTARYLTRNLLKMLTLCYVGQENLLPDDSRTNQSINHFSIASGRVLILLQYLPHVSELIILCKKRITPSLEGALISSLQLVKYLVPCLSDSTIMDQLHDMILQSIVHPIIKICSSRSPMPNGFLARNCIARKLLDALYVLAIRIGREMTREHLCVPALQRFFLIFDKAYGVVENLSASEARSGPESSPVGDDLYEEVKRDGGIQEWTLQGSPLQFSIAKCNASLESVSPPMDAAATEAKSQMIREKVLEEIRDVFTPNLAHVAYVPFLNFLGENVMQQTLKNLPLILNLCHEFEQPEASAASGKGIPGDSQRLLMPGTSKSDDAECSGVSNSFGTAVVGNRIEVKNEKAPEMGVMEVLNMVTFKMDHINTTRHLRGNWLAYWEHEIGRSDKDNHLNLKQIKLQSYAGHTNSVRSILALDNENSFMSASKDKTVKLWSLRSEGDGSKVSTCQYTYTNHRKSVHSLTFLDSLRLTVSCDSCVHLWDPFVGSVIGQLDAAKYSPVSVVRTFPAPSALVLAGTADASVKIIDARNFSYVIDWKLTQNATGSVRCMAVSPSGTWVAVGLSSGQLSVLDSRTGMIMATWRPHDGELLQLSAPNDHQVISSSLDHSISVWNAHDGSLQFHIKNPAEPTHCLFYSSPELISGTPANKICLYSSIEPEAPFLVTKLRSDTLKGVLTSLVALPLNRMLLVGSDSGNITLIC</sequence>
<dbReference type="InterPro" id="IPR001680">
    <property type="entry name" value="WD40_rpt"/>
</dbReference>
<dbReference type="Pfam" id="PF02138">
    <property type="entry name" value="Beach"/>
    <property type="match status" value="1"/>
</dbReference>
<dbReference type="SMART" id="SM01026">
    <property type="entry name" value="Beach"/>
    <property type="match status" value="1"/>
</dbReference>
<evidence type="ECO:0000313" key="5">
    <source>
        <dbReference type="EMBL" id="MBC1173982.1"/>
    </source>
</evidence>
<evidence type="ECO:0000313" key="6">
    <source>
        <dbReference type="EnsemblMetazoa" id="LLOJ007195-PA"/>
    </source>
</evidence>
<dbReference type="EnsemblMetazoa" id="LLOJ007195-RA">
    <property type="protein sequence ID" value="LLOJ007195-PA"/>
    <property type="gene ID" value="LLOJ007195"/>
</dbReference>
<evidence type="ECO:0000256" key="2">
    <source>
        <dbReference type="PROSITE-ProRule" id="PRU00221"/>
    </source>
</evidence>
<feature type="compositionally biased region" description="Polar residues" evidence="3">
    <location>
        <begin position="593"/>
        <end position="607"/>
    </location>
</feature>
<feature type="compositionally biased region" description="Basic and acidic residues" evidence="3">
    <location>
        <begin position="1092"/>
        <end position="1102"/>
    </location>
</feature>
<feature type="region of interest" description="Disordered" evidence="3">
    <location>
        <begin position="579"/>
        <end position="624"/>
    </location>
</feature>
<dbReference type="InterPro" id="IPR052651">
    <property type="entry name" value="WDR81"/>
</dbReference>
<dbReference type="InterPro" id="IPR000409">
    <property type="entry name" value="BEACH_dom"/>
</dbReference>
<dbReference type="VEuPathDB" id="VectorBase:LLOJ007195"/>
<name>A0A1B0CQP6_LUTLO</name>
<dbReference type="CDD" id="cd06071">
    <property type="entry name" value="Beach"/>
    <property type="match status" value="1"/>
</dbReference>
<protein>
    <submittedName>
        <fullName evidence="5">Putative lysosomal trafficking regulator lyst</fullName>
    </submittedName>
</protein>
<dbReference type="GO" id="GO:0035973">
    <property type="term" value="P:aggrephagy"/>
    <property type="evidence" value="ECO:0007669"/>
    <property type="project" value="TreeGrafter"/>
</dbReference>
<dbReference type="PANTHER" id="PTHR44662:SF1">
    <property type="entry name" value="WD REPEAT-CONTAINING PROTEIN 81"/>
    <property type="match status" value="1"/>
</dbReference>
<dbReference type="PROSITE" id="PS50082">
    <property type="entry name" value="WD_REPEATS_2"/>
    <property type="match status" value="1"/>
</dbReference>
<evidence type="ECO:0000256" key="3">
    <source>
        <dbReference type="SAM" id="MobiDB-lite"/>
    </source>
</evidence>
<accession>A0A1B0CQP6</accession>
<dbReference type="InterPro" id="IPR036322">
    <property type="entry name" value="WD40_repeat_dom_sf"/>
</dbReference>
<dbReference type="EMBL" id="AJWK01023835">
    <property type="status" value="NOT_ANNOTATED_CDS"/>
    <property type="molecule type" value="Genomic_DNA"/>
</dbReference>
<dbReference type="GO" id="GO:0005776">
    <property type="term" value="C:autophagosome"/>
    <property type="evidence" value="ECO:0007669"/>
    <property type="project" value="UniProtKB-SubCell"/>
</dbReference>
<dbReference type="GO" id="GO:0035014">
    <property type="term" value="F:phosphatidylinositol 3-kinase regulator activity"/>
    <property type="evidence" value="ECO:0007669"/>
    <property type="project" value="TreeGrafter"/>
</dbReference>
<dbReference type="SUPFAM" id="SSF50978">
    <property type="entry name" value="WD40 repeat-like"/>
    <property type="match status" value="1"/>
</dbReference>
<dbReference type="Gene3D" id="1.10.1540.10">
    <property type="entry name" value="BEACH domain"/>
    <property type="match status" value="1"/>
</dbReference>
<dbReference type="PROSITE" id="PS50197">
    <property type="entry name" value="BEACH"/>
    <property type="match status" value="1"/>
</dbReference>
<feature type="domain" description="BEACH" evidence="4">
    <location>
        <begin position="318"/>
        <end position="584"/>
    </location>
</feature>
<evidence type="ECO:0000313" key="7">
    <source>
        <dbReference type="Proteomes" id="UP000092461"/>
    </source>
</evidence>
<proteinExistence type="predicted"/>
<feature type="repeat" description="WD" evidence="2">
    <location>
        <begin position="1650"/>
        <end position="1685"/>
    </location>
</feature>
<dbReference type="InterPro" id="IPR015943">
    <property type="entry name" value="WD40/YVTN_repeat-like_dom_sf"/>
</dbReference>
<evidence type="ECO:0000259" key="4">
    <source>
        <dbReference type="PROSITE" id="PS50197"/>
    </source>
</evidence>
<organism evidence="6 7">
    <name type="scientific">Lutzomyia longipalpis</name>
    <name type="common">Sand fly</name>
    <dbReference type="NCBI Taxonomy" id="7200"/>
    <lineage>
        <taxon>Eukaryota</taxon>
        <taxon>Metazoa</taxon>
        <taxon>Ecdysozoa</taxon>
        <taxon>Arthropoda</taxon>
        <taxon>Hexapoda</taxon>
        <taxon>Insecta</taxon>
        <taxon>Pterygota</taxon>
        <taxon>Neoptera</taxon>
        <taxon>Endopterygota</taxon>
        <taxon>Diptera</taxon>
        <taxon>Nematocera</taxon>
        <taxon>Psychodoidea</taxon>
        <taxon>Psychodidae</taxon>
        <taxon>Lutzomyia</taxon>
        <taxon>Lutzomyia</taxon>
    </lineage>
</organism>
<dbReference type="InterPro" id="IPR011009">
    <property type="entry name" value="Kinase-like_dom_sf"/>
</dbReference>
<keyword evidence="2" id="KW-0853">WD repeat</keyword>
<feature type="region of interest" description="Disordered" evidence="3">
    <location>
        <begin position="1075"/>
        <end position="1102"/>
    </location>
</feature>
<dbReference type="PROSITE" id="PS50294">
    <property type="entry name" value="WD_REPEATS_REGION"/>
    <property type="match status" value="1"/>
</dbReference>
<reference evidence="5" key="2">
    <citation type="journal article" date="2020" name="BMC">
        <title>Leishmania infection induces a limited differential gene expression in the sand fly midgut.</title>
        <authorList>
            <person name="Coutinho-Abreu I.V."/>
            <person name="Serafim T.D."/>
            <person name="Meneses C."/>
            <person name="Kamhawi S."/>
            <person name="Oliveira F."/>
            <person name="Valenzuela J.G."/>
        </authorList>
    </citation>
    <scope>NUCLEOTIDE SEQUENCE</scope>
    <source>
        <strain evidence="5">Jacobina</strain>
        <tissue evidence="5">Midgut</tissue>
    </source>
</reference>
<dbReference type="SMART" id="SM00320">
    <property type="entry name" value="WD40"/>
    <property type="match status" value="7"/>
</dbReference>
<keyword evidence="7" id="KW-1185">Reference proteome</keyword>
<comment type="subcellular location">
    <subcellularLocation>
        <location evidence="1">Cytoplasmic vesicle</location>
        <location evidence="1">Autophagosome</location>
    </subcellularLocation>
</comment>
<reference evidence="7" key="1">
    <citation type="submission" date="2012-05" db="EMBL/GenBank/DDBJ databases">
        <title>Whole Genome Assembly of Lutzomyia longipalpis.</title>
        <authorList>
            <person name="Richards S."/>
            <person name="Qu C."/>
            <person name="Dillon R."/>
            <person name="Worley K."/>
            <person name="Scherer S."/>
            <person name="Batterton M."/>
            <person name="Taylor A."/>
            <person name="Hawes A."/>
            <person name="Hernandez B."/>
            <person name="Kovar C."/>
            <person name="Mandapat C."/>
            <person name="Pham C."/>
            <person name="Qu C."/>
            <person name="Jing C."/>
            <person name="Bess C."/>
            <person name="Bandaranaike D."/>
            <person name="Ngo D."/>
            <person name="Ongeri F."/>
            <person name="Arias F."/>
            <person name="Lara F."/>
            <person name="Weissenberger G."/>
            <person name="Kamau G."/>
            <person name="Han H."/>
            <person name="Shen H."/>
            <person name="Dinh H."/>
            <person name="Khalil I."/>
            <person name="Jones J."/>
            <person name="Shafer J."/>
            <person name="Jayaseelan J."/>
            <person name="Quiroz J."/>
            <person name="Blankenburg K."/>
            <person name="Nguyen L."/>
            <person name="Jackson L."/>
            <person name="Francisco L."/>
            <person name="Tang L.-Y."/>
            <person name="Pu L.-L."/>
            <person name="Perales L."/>
            <person name="Lorensuhewa L."/>
            <person name="Munidasa M."/>
            <person name="Coyle M."/>
            <person name="Taylor M."/>
            <person name="Puazo M."/>
            <person name="Firestine M."/>
            <person name="Scheel M."/>
            <person name="Javaid M."/>
            <person name="Wang M."/>
            <person name="Li M."/>
            <person name="Tabassum N."/>
            <person name="Saada N."/>
            <person name="Osuji N."/>
            <person name="Aqrawi P."/>
            <person name="Fu Q."/>
            <person name="Thornton R."/>
            <person name="Raj R."/>
            <person name="Goodspeed R."/>
            <person name="Mata R."/>
            <person name="Najjar R."/>
            <person name="Gubbala S."/>
            <person name="Lee S."/>
            <person name="Denson S."/>
            <person name="Patil S."/>
            <person name="Macmil S."/>
            <person name="Qi S."/>
            <person name="Matskevitch T."/>
            <person name="Palculict T."/>
            <person name="Mathew T."/>
            <person name="Vee V."/>
            <person name="Velamala V."/>
            <person name="Korchina V."/>
            <person name="Cai W."/>
            <person name="Liu W."/>
            <person name="Dai W."/>
            <person name="Zou X."/>
            <person name="Zhu Y."/>
            <person name="Zhang Y."/>
            <person name="Wu Y.-Q."/>
            <person name="Xin Y."/>
            <person name="Nazarath L."/>
            <person name="Kovar C."/>
            <person name="Han Y."/>
            <person name="Muzny D."/>
            <person name="Gibbs R."/>
        </authorList>
    </citation>
    <scope>NUCLEOTIDE SEQUENCE [LARGE SCALE GENOMIC DNA]</scope>
    <source>
        <strain evidence="7">Jacobina</strain>
    </source>
</reference>
<reference evidence="6" key="3">
    <citation type="submission" date="2020-05" db="UniProtKB">
        <authorList>
            <consortium name="EnsemblMetazoa"/>
        </authorList>
    </citation>
    <scope>IDENTIFICATION</scope>
    <source>
        <strain evidence="6">Jacobina</strain>
    </source>
</reference>